<dbReference type="Gene3D" id="3.30.450.40">
    <property type="match status" value="1"/>
</dbReference>
<dbReference type="InterPro" id="IPR036388">
    <property type="entry name" value="WH-like_DNA-bd_sf"/>
</dbReference>
<sequence length="232" mass="25293">MTTPDFSAVQLAINAFARDLHADAVDSGTVIAQMTDYALGVIPGAEHAGITVATANHVTTPAATTDFPVTLDDIQREHRQGPCLTAAAGALLVEVTDLETETRWPLYRVDALARTPIRSILSLQLFSSTRTRAALNVYSGTPHAFTPAARDIGMTFATHTAMVWDAARRQEQFERALASRDIIGQSKGMLMERFDIDSQQAFDMLRELSQDTNTLVVDVAQRLVDIDHPAQS</sequence>
<dbReference type="Pfam" id="PF13185">
    <property type="entry name" value="GAF_2"/>
    <property type="match status" value="1"/>
</dbReference>
<dbReference type="EMBL" id="JBHTIL010000001">
    <property type="protein sequence ID" value="MFD0925766.1"/>
    <property type="molecule type" value="Genomic_DNA"/>
</dbReference>
<organism evidence="6 7">
    <name type="scientific">Williamsia deligens</name>
    <dbReference type="NCBI Taxonomy" id="321325"/>
    <lineage>
        <taxon>Bacteria</taxon>
        <taxon>Bacillati</taxon>
        <taxon>Actinomycetota</taxon>
        <taxon>Actinomycetes</taxon>
        <taxon>Mycobacteriales</taxon>
        <taxon>Nocardiaceae</taxon>
        <taxon>Williamsia</taxon>
    </lineage>
</organism>
<dbReference type="PIRSF" id="PIRSF036625">
    <property type="entry name" value="GAF_ANTAR"/>
    <property type="match status" value="1"/>
</dbReference>
<proteinExistence type="predicted"/>
<dbReference type="SMART" id="SM01012">
    <property type="entry name" value="ANTAR"/>
    <property type="match status" value="1"/>
</dbReference>
<dbReference type="InterPro" id="IPR003018">
    <property type="entry name" value="GAF"/>
</dbReference>
<reference evidence="7" key="1">
    <citation type="journal article" date="2019" name="Int. J. Syst. Evol. Microbiol.">
        <title>The Global Catalogue of Microorganisms (GCM) 10K type strain sequencing project: providing services to taxonomists for standard genome sequencing and annotation.</title>
        <authorList>
            <consortium name="The Broad Institute Genomics Platform"/>
            <consortium name="The Broad Institute Genome Sequencing Center for Infectious Disease"/>
            <person name="Wu L."/>
            <person name="Ma J."/>
        </authorList>
    </citation>
    <scope>NUCLEOTIDE SEQUENCE [LARGE SCALE GENOMIC DNA]</scope>
    <source>
        <strain evidence="7">CCUG 50873</strain>
    </source>
</reference>
<keyword evidence="2" id="KW-0418">Kinase</keyword>
<keyword evidence="1" id="KW-0808">Transferase</keyword>
<comment type="caution">
    <text evidence="6">The sequence shown here is derived from an EMBL/GenBank/DDBJ whole genome shotgun (WGS) entry which is preliminary data.</text>
</comment>
<dbReference type="InterPro" id="IPR029016">
    <property type="entry name" value="GAF-like_dom_sf"/>
</dbReference>
<name>A0ABW3G9V8_9NOCA</name>
<protein>
    <submittedName>
        <fullName evidence="6">GAF and ANTAR domain-containing protein</fullName>
    </submittedName>
</protein>
<keyword evidence="3" id="KW-0805">Transcription regulation</keyword>
<evidence type="ECO:0000313" key="7">
    <source>
        <dbReference type="Proteomes" id="UP001597068"/>
    </source>
</evidence>
<dbReference type="SUPFAM" id="SSF55781">
    <property type="entry name" value="GAF domain-like"/>
    <property type="match status" value="1"/>
</dbReference>
<dbReference type="SUPFAM" id="SSF52172">
    <property type="entry name" value="CheY-like"/>
    <property type="match status" value="1"/>
</dbReference>
<keyword evidence="4" id="KW-0804">Transcription</keyword>
<evidence type="ECO:0000256" key="2">
    <source>
        <dbReference type="ARBA" id="ARBA00022777"/>
    </source>
</evidence>
<evidence type="ECO:0000256" key="1">
    <source>
        <dbReference type="ARBA" id="ARBA00022679"/>
    </source>
</evidence>
<keyword evidence="7" id="KW-1185">Reference proteome</keyword>
<dbReference type="InterPro" id="IPR011006">
    <property type="entry name" value="CheY-like_superfamily"/>
</dbReference>
<dbReference type="InterPro" id="IPR005561">
    <property type="entry name" value="ANTAR"/>
</dbReference>
<evidence type="ECO:0000256" key="3">
    <source>
        <dbReference type="ARBA" id="ARBA00023015"/>
    </source>
</evidence>
<evidence type="ECO:0000313" key="6">
    <source>
        <dbReference type="EMBL" id="MFD0925766.1"/>
    </source>
</evidence>
<feature type="domain" description="ANTAR" evidence="5">
    <location>
        <begin position="163"/>
        <end position="224"/>
    </location>
</feature>
<dbReference type="InterPro" id="IPR012074">
    <property type="entry name" value="GAF_ANTAR"/>
</dbReference>
<accession>A0ABW3G9V8</accession>
<gene>
    <name evidence="6" type="ORF">ACFQ04_08455</name>
</gene>
<evidence type="ECO:0000259" key="5">
    <source>
        <dbReference type="PROSITE" id="PS50921"/>
    </source>
</evidence>
<dbReference type="Gene3D" id="1.10.10.10">
    <property type="entry name" value="Winged helix-like DNA-binding domain superfamily/Winged helix DNA-binding domain"/>
    <property type="match status" value="1"/>
</dbReference>
<dbReference type="RefSeq" id="WP_253646311.1">
    <property type="nucleotide sequence ID" value="NZ_BAAAMO010000002.1"/>
</dbReference>
<dbReference type="PROSITE" id="PS50921">
    <property type="entry name" value="ANTAR"/>
    <property type="match status" value="1"/>
</dbReference>
<evidence type="ECO:0000256" key="4">
    <source>
        <dbReference type="ARBA" id="ARBA00023163"/>
    </source>
</evidence>
<dbReference type="Proteomes" id="UP001597068">
    <property type="component" value="Unassembled WGS sequence"/>
</dbReference>
<dbReference type="Pfam" id="PF03861">
    <property type="entry name" value="ANTAR"/>
    <property type="match status" value="1"/>
</dbReference>